<evidence type="ECO:0000256" key="3">
    <source>
        <dbReference type="ARBA" id="ARBA00022763"/>
    </source>
</evidence>
<dbReference type="Pfam" id="PF11967">
    <property type="entry name" value="RecO_N"/>
    <property type="match status" value="1"/>
</dbReference>
<dbReference type="GO" id="GO:0043590">
    <property type="term" value="C:bacterial nucleoid"/>
    <property type="evidence" value="ECO:0007669"/>
    <property type="project" value="TreeGrafter"/>
</dbReference>
<comment type="caution">
    <text evidence="9">The sequence shown here is derived from an EMBL/GenBank/DDBJ whole genome shotgun (WGS) entry which is preliminary data.</text>
</comment>
<protein>
    <recommendedName>
        <fullName evidence="2 7">DNA repair protein RecO</fullName>
    </recommendedName>
    <alternativeName>
        <fullName evidence="6 7">Recombination protein O</fullName>
    </alternativeName>
</protein>
<dbReference type="SUPFAM" id="SSF50249">
    <property type="entry name" value="Nucleic acid-binding proteins"/>
    <property type="match status" value="1"/>
</dbReference>
<dbReference type="RefSeq" id="WP_190464813.1">
    <property type="nucleotide sequence ID" value="NZ_JACJPW010000029.1"/>
</dbReference>
<evidence type="ECO:0000256" key="6">
    <source>
        <dbReference type="ARBA" id="ARBA00033409"/>
    </source>
</evidence>
<comment type="function">
    <text evidence="7">Involved in DNA repair and RecF pathway recombination.</text>
</comment>
<dbReference type="EMBL" id="JACJPW010000029">
    <property type="protein sequence ID" value="MBD2182004.1"/>
    <property type="molecule type" value="Genomic_DNA"/>
</dbReference>
<evidence type="ECO:0000313" key="9">
    <source>
        <dbReference type="EMBL" id="MBD2182004.1"/>
    </source>
</evidence>
<evidence type="ECO:0000256" key="7">
    <source>
        <dbReference type="HAMAP-Rule" id="MF_00201"/>
    </source>
</evidence>
<gene>
    <name evidence="7 9" type="primary">recO</name>
    <name evidence="9" type="ORF">H6G03_12955</name>
</gene>
<dbReference type="PANTHER" id="PTHR33991:SF1">
    <property type="entry name" value="DNA REPAIR PROTEIN RECO"/>
    <property type="match status" value="1"/>
</dbReference>
<dbReference type="Gene3D" id="2.40.50.140">
    <property type="entry name" value="Nucleic acid-binding proteins"/>
    <property type="match status" value="1"/>
</dbReference>
<dbReference type="AlphaFoldDB" id="A0A926ZGW3"/>
<name>A0A926ZGW3_9CYAN</name>
<dbReference type="Gene3D" id="1.20.1440.120">
    <property type="entry name" value="Recombination protein O, C-terminal domain"/>
    <property type="match status" value="1"/>
</dbReference>
<dbReference type="Proteomes" id="UP000641646">
    <property type="component" value="Unassembled WGS sequence"/>
</dbReference>
<evidence type="ECO:0000256" key="4">
    <source>
        <dbReference type="ARBA" id="ARBA00023172"/>
    </source>
</evidence>
<dbReference type="PANTHER" id="PTHR33991">
    <property type="entry name" value="DNA REPAIR PROTEIN RECO"/>
    <property type="match status" value="1"/>
</dbReference>
<organism evidence="9 10">
    <name type="scientific">Aerosakkonema funiforme FACHB-1375</name>
    <dbReference type="NCBI Taxonomy" id="2949571"/>
    <lineage>
        <taxon>Bacteria</taxon>
        <taxon>Bacillati</taxon>
        <taxon>Cyanobacteriota</taxon>
        <taxon>Cyanophyceae</taxon>
        <taxon>Oscillatoriophycideae</taxon>
        <taxon>Aerosakkonematales</taxon>
        <taxon>Aerosakkonemataceae</taxon>
        <taxon>Aerosakkonema</taxon>
    </lineage>
</organism>
<dbReference type="GO" id="GO:0006302">
    <property type="term" value="P:double-strand break repair"/>
    <property type="evidence" value="ECO:0007669"/>
    <property type="project" value="TreeGrafter"/>
</dbReference>
<feature type="domain" description="DNA replication/recombination mediator RecO N-terminal" evidence="8">
    <location>
        <begin position="1"/>
        <end position="80"/>
    </location>
</feature>
<evidence type="ECO:0000256" key="1">
    <source>
        <dbReference type="ARBA" id="ARBA00007452"/>
    </source>
</evidence>
<evidence type="ECO:0000313" key="10">
    <source>
        <dbReference type="Proteomes" id="UP000641646"/>
    </source>
</evidence>
<dbReference type="InterPro" id="IPR037278">
    <property type="entry name" value="ARFGAP/RecO"/>
</dbReference>
<proteinExistence type="inferred from homology"/>
<evidence type="ECO:0000259" key="8">
    <source>
        <dbReference type="Pfam" id="PF11967"/>
    </source>
</evidence>
<evidence type="ECO:0000256" key="2">
    <source>
        <dbReference type="ARBA" id="ARBA00021310"/>
    </source>
</evidence>
<reference evidence="9" key="1">
    <citation type="journal article" date="2015" name="ISME J.">
        <title>Draft Genome Sequence of Streptomyces incarnatus NRRL8089, which Produces the Nucleoside Antibiotic Sinefungin.</title>
        <authorList>
            <person name="Oshima K."/>
            <person name="Hattori M."/>
            <person name="Shimizu H."/>
            <person name="Fukuda K."/>
            <person name="Nemoto M."/>
            <person name="Inagaki K."/>
            <person name="Tamura T."/>
        </authorList>
    </citation>
    <scope>NUCLEOTIDE SEQUENCE</scope>
    <source>
        <strain evidence="9">FACHB-1375</strain>
    </source>
</reference>
<keyword evidence="10" id="KW-1185">Reference proteome</keyword>
<sequence length="332" mass="36426">MSRVYKATGINLKSMPLGESDRLLTILTREFGLIRAVAPGSRKHNSKLGGRSASFVVNELLIAKGRSLDKITQAETLESYPGLSQDLAKLSASQYLAEIILCCALSEQPQEELFSLLNTHLGRLEKLPSTTSKNSYTVLAHLAHAVFHILALSGIAPQLQACCLTQQPLIPDFSAPQWRVGFSTTAGGTVSLSALARLQAEGRLSVRGRLQVSRSLYTAQEAPVSVAERNATPSQGGITTQTAESQGEIVPPLQTDGSEREMLTLNSQLSAIELALLQHLPKPQLPFVQENSFHMYFSDPSWRSVERILRQYTEYHFGRQIRSGALMDTYFA</sequence>
<dbReference type="InterPro" id="IPR003717">
    <property type="entry name" value="RecO"/>
</dbReference>
<comment type="similarity">
    <text evidence="1 7">Belongs to the RecO family.</text>
</comment>
<evidence type="ECO:0000256" key="5">
    <source>
        <dbReference type="ARBA" id="ARBA00023204"/>
    </source>
</evidence>
<accession>A0A926ZGW3</accession>
<keyword evidence="4 7" id="KW-0233">DNA recombination</keyword>
<dbReference type="InterPro" id="IPR022572">
    <property type="entry name" value="DNA_rep/recomb_RecO_N"/>
</dbReference>
<keyword evidence="3 7" id="KW-0227">DNA damage</keyword>
<dbReference type="GO" id="GO:0006310">
    <property type="term" value="P:DNA recombination"/>
    <property type="evidence" value="ECO:0007669"/>
    <property type="project" value="UniProtKB-UniRule"/>
</dbReference>
<dbReference type="HAMAP" id="MF_00201">
    <property type="entry name" value="RecO"/>
    <property type="match status" value="1"/>
</dbReference>
<dbReference type="Pfam" id="PF02565">
    <property type="entry name" value="RecO_C"/>
    <property type="match status" value="1"/>
</dbReference>
<reference evidence="9" key="2">
    <citation type="submission" date="2020-08" db="EMBL/GenBank/DDBJ databases">
        <authorList>
            <person name="Chen M."/>
            <person name="Teng W."/>
            <person name="Zhao L."/>
            <person name="Hu C."/>
            <person name="Zhou Y."/>
            <person name="Han B."/>
            <person name="Song L."/>
            <person name="Shu W."/>
        </authorList>
    </citation>
    <scope>NUCLEOTIDE SEQUENCE</scope>
    <source>
        <strain evidence="9">FACHB-1375</strain>
    </source>
</reference>
<dbReference type="SUPFAM" id="SSF57863">
    <property type="entry name" value="ArfGap/RecO-like zinc finger"/>
    <property type="match status" value="1"/>
</dbReference>
<keyword evidence="5 7" id="KW-0234">DNA repair</keyword>
<dbReference type="NCBIfam" id="TIGR00613">
    <property type="entry name" value="reco"/>
    <property type="match status" value="1"/>
</dbReference>
<dbReference type="InterPro" id="IPR012340">
    <property type="entry name" value="NA-bd_OB-fold"/>
</dbReference>
<dbReference type="InterPro" id="IPR042242">
    <property type="entry name" value="RecO_C"/>
</dbReference>